<feature type="domain" description="Response regulatory" evidence="2">
    <location>
        <begin position="2"/>
        <end position="115"/>
    </location>
</feature>
<feature type="modified residue" description="4-aspartylphosphate" evidence="1">
    <location>
        <position position="55"/>
    </location>
</feature>
<evidence type="ECO:0000313" key="4">
    <source>
        <dbReference type="EMBL" id="MBN7814525.1"/>
    </source>
</evidence>
<evidence type="ECO:0000259" key="2">
    <source>
        <dbReference type="PROSITE" id="PS50110"/>
    </source>
</evidence>
<reference evidence="4 5" key="1">
    <citation type="submission" date="2021-03" db="EMBL/GenBank/DDBJ databases">
        <title>novel species isolated from a fishpond in China.</title>
        <authorList>
            <person name="Lu H."/>
            <person name="Cai Z."/>
        </authorList>
    </citation>
    <scope>NUCLEOTIDE SEQUENCE [LARGE SCALE GENOMIC DNA]</scope>
    <source>
        <strain evidence="4 5">YJ13C</strain>
    </source>
</reference>
<evidence type="ECO:0000313" key="5">
    <source>
        <dbReference type="Proteomes" id="UP000664480"/>
    </source>
</evidence>
<dbReference type="SMART" id="SM00448">
    <property type="entry name" value="REC"/>
    <property type="match status" value="1"/>
</dbReference>
<dbReference type="Pfam" id="PF00072">
    <property type="entry name" value="Response_reg"/>
    <property type="match status" value="1"/>
</dbReference>
<dbReference type="EMBL" id="JAFKCU010000001">
    <property type="protein sequence ID" value="MBN7814525.1"/>
    <property type="molecule type" value="Genomic_DNA"/>
</dbReference>
<accession>A0ABS3CE91</accession>
<evidence type="ECO:0000256" key="1">
    <source>
        <dbReference type="PROSITE-ProRule" id="PRU00169"/>
    </source>
</evidence>
<dbReference type="SUPFAM" id="SSF52172">
    <property type="entry name" value="CheY-like"/>
    <property type="match status" value="1"/>
</dbReference>
<dbReference type="PROSITE" id="PS50930">
    <property type="entry name" value="HTH_LYTTR"/>
    <property type="match status" value="1"/>
</dbReference>
<gene>
    <name evidence="4" type="ORF">J0A69_03750</name>
</gene>
<dbReference type="InterPro" id="IPR011006">
    <property type="entry name" value="CheY-like_superfamily"/>
</dbReference>
<dbReference type="Proteomes" id="UP000664480">
    <property type="component" value="Unassembled WGS sequence"/>
</dbReference>
<proteinExistence type="predicted"/>
<keyword evidence="5" id="KW-1185">Reference proteome</keyword>
<dbReference type="SMART" id="SM00850">
    <property type="entry name" value="LytTR"/>
    <property type="match status" value="1"/>
</dbReference>
<sequence length="250" mass="29320">MRILIIEDERPAANRLKKLLEPHFSEAEFIAELDTVKKSINWFQENKPADLIFCDIQLADGISFEIFENIKLSTPIIFTTAYDQYAIKAFQVNAVDYLLKPIDPEELKRAISKFNLQQLTPALDFSALTSYLEQNKKNYKSRYLVRFGEKIQSISTEDVSFFYSEERVTFLQTFEGKKFVLDSTLEQVESQVDPKQFFRINRKYLCSYPSISDIFTYSNSRLKIKLHHCQDDDILISREKVSDFKNWLDG</sequence>
<dbReference type="InterPro" id="IPR001789">
    <property type="entry name" value="Sig_transdc_resp-reg_receiver"/>
</dbReference>
<dbReference type="PANTHER" id="PTHR37299">
    <property type="entry name" value="TRANSCRIPTIONAL REGULATOR-RELATED"/>
    <property type="match status" value="1"/>
</dbReference>
<dbReference type="Gene3D" id="2.40.50.1020">
    <property type="entry name" value="LytTr DNA-binding domain"/>
    <property type="match status" value="1"/>
</dbReference>
<dbReference type="PROSITE" id="PS50110">
    <property type="entry name" value="RESPONSE_REGULATORY"/>
    <property type="match status" value="1"/>
</dbReference>
<protein>
    <submittedName>
        <fullName evidence="4">Response regulator transcription factor</fullName>
    </submittedName>
</protein>
<dbReference type="Pfam" id="PF04397">
    <property type="entry name" value="LytTR"/>
    <property type="match status" value="1"/>
</dbReference>
<dbReference type="InterPro" id="IPR007492">
    <property type="entry name" value="LytTR_DNA-bd_dom"/>
</dbReference>
<dbReference type="InterPro" id="IPR046947">
    <property type="entry name" value="LytR-like"/>
</dbReference>
<dbReference type="PANTHER" id="PTHR37299:SF1">
    <property type="entry name" value="STAGE 0 SPORULATION PROTEIN A HOMOLOG"/>
    <property type="match status" value="1"/>
</dbReference>
<feature type="domain" description="HTH LytTR-type" evidence="3">
    <location>
        <begin position="148"/>
        <end position="250"/>
    </location>
</feature>
<organism evidence="4 5">
    <name type="scientific">Algoriphagus pacificus</name>
    <dbReference type="NCBI Taxonomy" id="2811234"/>
    <lineage>
        <taxon>Bacteria</taxon>
        <taxon>Pseudomonadati</taxon>
        <taxon>Bacteroidota</taxon>
        <taxon>Cytophagia</taxon>
        <taxon>Cytophagales</taxon>
        <taxon>Cyclobacteriaceae</taxon>
        <taxon>Algoriphagus</taxon>
    </lineage>
</organism>
<name>A0ABS3CE91_9BACT</name>
<evidence type="ECO:0000259" key="3">
    <source>
        <dbReference type="PROSITE" id="PS50930"/>
    </source>
</evidence>
<dbReference type="RefSeq" id="WP_206585169.1">
    <property type="nucleotide sequence ID" value="NZ_JAFKCU010000001.1"/>
</dbReference>
<dbReference type="Gene3D" id="3.40.50.2300">
    <property type="match status" value="1"/>
</dbReference>
<keyword evidence="1" id="KW-0597">Phosphoprotein</keyword>
<comment type="caution">
    <text evidence="4">The sequence shown here is derived from an EMBL/GenBank/DDBJ whole genome shotgun (WGS) entry which is preliminary data.</text>
</comment>